<dbReference type="InterPro" id="IPR029058">
    <property type="entry name" value="AB_hydrolase_fold"/>
</dbReference>
<dbReference type="RefSeq" id="WP_122182445.1">
    <property type="nucleotide sequence ID" value="NZ_RFFJ01000012.1"/>
</dbReference>
<dbReference type="PANTHER" id="PTHR43798:SF31">
    <property type="entry name" value="AB HYDROLASE SUPERFAMILY PROTEIN YCLE"/>
    <property type="match status" value="1"/>
</dbReference>
<dbReference type="InterPro" id="IPR000073">
    <property type="entry name" value="AB_hydrolase_1"/>
</dbReference>
<evidence type="ECO:0000313" key="3">
    <source>
        <dbReference type="EMBL" id="RMI44811.1"/>
    </source>
</evidence>
<protein>
    <submittedName>
        <fullName evidence="3">Alpha/beta hydrolase</fullName>
    </submittedName>
</protein>
<dbReference type="AlphaFoldDB" id="A0A3M2M5H3"/>
<dbReference type="InterPro" id="IPR050266">
    <property type="entry name" value="AB_hydrolase_sf"/>
</dbReference>
<name>A0A3M2M5H3_9ACTN</name>
<comment type="caution">
    <text evidence="3">The sequence shown here is derived from an EMBL/GenBank/DDBJ whole genome shotgun (WGS) entry which is preliminary data.</text>
</comment>
<reference evidence="3 4" key="1">
    <citation type="submission" date="2018-10" db="EMBL/GenBank/DDBJ databases">
        <title>Isolation, diversity and antifungal activity of actinobacteria from wheat.</title>
        <authorList>
            <person name="Han C."/>
        </authorList>
    </citation>
    <scope>NUCLEOTIDE SEQUENCE [LARGE SCALE GENOMIC DNA]</scope>
    <source>
        <strain evidence="3 4">NEAU-YY642</strain>
    </source>
</reference>
<dbReference type="PANTHER" id="PTHR43798">
    <property type="entry name" value="MONOACYLGLYCEROL LIPASE"/>
    <property type="match status" value="1"/>
</dbReference>
<gene>
    <name evidence="3" type="ORF">EBN88_04310</name>
</gene>
<proteinExistence type="predicted"/>
<keyword evidence="1 3" id="KW-0378">Hydrolase</keyword>
<dbReference type="Proteomes" id="UP000278673">
    <property type="component" value="Unassembled WGS sequence"/>
</dbReference>
<dbReference type="Gene3D" id="3.40.50.1820">
    <property type="entry name" value="alpha/beta hydrolase"/>
    <property type="match status" value="1"/>
</dbReference>
<dbReference type="GO" id="GO:0016020">
    <property type="term" value="C:membrane"/>
    <property type="evidence" value="ECO:0007669"/>
    <property type="project" value="TreeGrafter"/>
</dbReference>
<evidence type="ECO:0000259" key="2">
    <source>
        <dbReference type="Pfam" id="PF12697"/>
    </source>
</evidence>
<keyword evidence="4" id="KW-1185">Reference proteome</keyword>
<evidence type="ECO:0000313" key="4">
    <source>
        <dbReference type="Proteomes" id="UP000278673"/>
    </source>
</evidence>
<dbReference type="Pfam" id="PF12697">
    <property type="entry name" value="Abhydrolase_6"/>
    <property type="match status" value="1"/>
</dbReference>
<organism evidence="3 4">
    <name type="scientific">Streptomyces triticirhizae</name>
    <dbReference type="NCBI Taxonomy" id="2483353"/>
    <lineage>
        <taxon>Bacteria</taxon>
        <taxon>Bacillati</taxon>
        <taxon>Actinomycetota</taxon>
        <taxon>Actinomycetes</taxon>
        <taxon>Kitasatosporales</taxon>
        <taxon>Streptomycetaceae</taxon>
        <taxon>Streptomyces</taxon>
    </lineage>
</organism>
<dbReference type="GO" id="GO:0016787">
    <property type="term" value="F:hydrolase activity"/>
    <property type="evidence" value="ECO:0007669"/>
    <property type="project" value="UniProtKB-KW"/>
</dbReference>
<dbReference type="EMBL" id="RFFJ01000012">
    <property type="protein sequence ID" value="RMI44811.1"/>
    <property type="molecule type" value="Genomic_DNA"/>
</dbReference>
<accession>A0A3M2M5H3</accession>
<sequence length="288" mass="30620">MADTARRLTVTSTGGARLATEIDGPEDGPTVVLVHGWTCATTFWRPVARRLIDAGHRVVVYDQRGHGNTPPTPGSCSVEALADDLCAVLTATLGDGQRAVVGGHSMGAMTVVAAATRPELRQRAAAALLCSTGTDRLTGESTVLPLRPGTWRRRGQRAFLRTRLPYGPLTPLSRRIIHHITLGPGASPGQVEAVARMVNACPRRARAEWGAVLADLDLAERVPQLDLPVALVQGTADRLTPPVHAHRIHARLPRPVGFTELPGIGHMTPVEAADTVAETLTALAKEHL</sequence>
<dbReference type="SUPFAM" id="SSF53474">
    <property type="entry name" value="alpha/beta-Hydrolases"/>
    <property type="match status" value="1"/>
</dbReference>
<feature type="domain" description="AB hydrolase-1" evidence="2">
    <location>
        <begin position="31"/>
        <end position="278"/>
    </location>
</feature>
<evidence type="ECO:0000256" key="1">
    <source>
        <dbReference type="ARBA" id="ARBA00022801"/>
    </source>
</evidence>